<evidence type="ECO:0000256" key="9">
    <source>
        <dbReference type="SAM" id="Phobius"/>
    </source>
</evidence>
<feature type="region of interest" description="Disordered" evidence="8">
    <location>
        <begin position="24"/>
        <end position="216"/>
    </location>
</feature>
<comment type="caution">
    <text evidence="10">The sequence shown here is derived from an EMBL/GenBank/DDBJ whole genome shotgun (WGS) entry which is preliminary data.</text>
</comment>
<name>A0ABR0RW91_9EURO</name>
<evidence type="ECO:0000256" key="1">
    <source>
        <dbReference type="ARBA" id="ARBA00004173"/>
    </source>
</evidence>
<dbReference type="PANTHER" id="PTHR14360">
    <property type="entry name" value="PROTEIN FMP32, MITOCHONDRIAL"/>
    <property type="match status" value="1"/>
</dbReference>
<keyword evidence="11" id="KW-1185">Reference proteome</keyword>
<feature type="region of interest" description="Disordered" evidence="8">
    <location>
        <begin position="431"/>
        <end position="457"/>
    </location>
</feature>
<keyword evidence="6" id="KW-0496">Mitochondrion</keyword>
<keyword evidence="7 9" id="KW-0472">Membrane</keyword>
<evidence type="ECO:0000256" key="5">
    <source>
        <dbReference type="ARBA" id="ARBA00023054"/>
    </source>
</evidence>
<dbReference type="Proteomes" id="UP001334248">
    <property type="component" value="Unassembled WGS sequence"/>
</dbReference>
<evidence type="ECO:0000313" key="11">
    <source>
        <dbReference type="Proteomes" id="UP001334248"/>
    </source>
</evidence>
<accession>A0ABR0RW91</accession>
<evidence type="ECO:0000256" key="8">
    <source>
        <dbReference type="SAM" id="MobiDB-lite"/>
    </source>
</evidence>
<sequence length="482" mass="53177">MATPKPAILSTNFLRAVKSCRPQTYRSIRNPPAVVPRKASLHSSCRRLQHDQGYQRYGPAAAPSMPPPSKPAEPFLPSTEQTSRDASEVEAKKAERETQDPKENSKSAQIKQTDQAKEAEHEEDEEEDPDTEPTKVEIADIGVEAKPAEAETEAPKDEAQTQSQPQAKETKDSSPAQDTTPLGNKELDMVLSIPSPSEIKGGENSQSSSHPHLEASPYEHHFDTYTLVQELCKSQPPPPTAPGVDPQHPDPVTPFSEAQAITLMKAIRLMLAANLDLAKDGLVSKSDTENETYLFRAACSELKTTMQTSRFMEAQKQRSQRAQLQHESDILNQKVSQDIMTMREELKGMFNDRKLTLQEEKRQVDGKIQSLSYRISVDLNSEAKSEVEGLRWVLTRRAALAIIAAAFMVLSFLQYYSVKSREQAEVEKRRSAAQKAAEERMKKEAERFGGSGVGLGRSMGTQTDGIVLGGTAGAGNYEESLG</sequence>
<dbReference type="PANTHER" id="PTHR14360:SF12">
    <property type="entry name" value="MOZ PROTEIN REPRESENTS A CHROMATIN-ASSOCIATED ACETYLTRANSFERASE"/>
    <property type="match status" value="1"/>
</dbReference>
<keyword evidence="5" id="KW-0175">Coiled coil</keyword>
<reference evidence="10 11" key="1">
    <citation type="journal article" date="2023" name="Res Sq">
        <title>Genomic and morphological characterization of Knufia obscura isolated from the Mars 2020 spacecraft assembly facility.</title>
        <authorList>
            <person name="Chander A.M."/>
            <person name="Teixeira M.M."/>
            <person name="Singh N.K."/>
            <person name="Williams M.P."/>
            <person name="Parker C.W."/>
            <person name="Leo P."/>
            <person name="Stajich J.E."/>
            <person name="Torok T."/>
            <person name="Tighe S."/>
            <person name="Mason C.E."/>
            <person name="Venkateswaran K."/>
        </authorList>
    </citation>
    <scope>NUCLEOTIDE SEQUENCE [LARGE SCALE GENOMIC DNA]</scope>
    <source>
        <strain evidence="10 11">CCFEE 5817</strain>
    </source>
</reference>
<gene>
    <name evidence="10" type="ORF">PMZ80_002036</name>
</gene>
<dbReference type="InterPro" id="IPR024461">
    <property type="entry name" value="CCDC90-like"/>
</dbReference>
<proteinExistence type="predicted"/>
<feature type="compositionally biased region" description="Basic and acidic residues" evidence="8">
    <location>
        <begin position="146"/>
        <end position="159"/>
    </location>
</feature>
<keyword evidence="3 9" id="KW-0812">Transmembrane</keyword>
<dbReference type="GeneID" id="89995485"/>
<keyword evidence="4 9" id="KW-1133">Transmembrane helix</keyword>
<feature type="compositionally biased region" description="Acidic residues" evidence="8">
    <location>
        <begin position="121"/>
        <end position="131"/>
    </location>
</feature>
<feature type="compositionally biased region" description="Polar residues" evidence="8">
    <location>
        <begin position="160"/>
        <end position="182"/>
    </location>
</feature>
<dbReference type="RefSeq" id="XP_064732925.1">
    <property type="nucleotide sequence ID" value="XM_064870472.1"/>
</dbReference>
<evidence type="ECO:0000256" key="3">
    <source>
        <dbReference type="ARBA" id="ARBA00022692"/>
    </source>
</evidence>
<dbReference type="EMBL" id="JAVHJV010000002">
    <property type="protein sequence ID" value="KAK5944835.1"/>
    <property type="molecule type" value="Genomic_DNA"/>
</dbReference>
<protein>
    <submittedName>
        <fullName evidence="10">Uncharacterized protein</fullName>
    </submittedName>
</protein>
<evidence type="ECO:0000256" key="4">
    <source>
        <dbReference type="ARBA" id="ARBA00022989"/>
    </source>
</evidence>
<feature type="compositionally biased region" description="Basic and acidic residues" evidence="8">
    <location>
        <begin position="431"/>
        <end position="447"/>
    </location>
</feature>
<organism evidence="10 11">
    <name type="scientific">Knufia obscura</name>
    <dbReference type="NCBI Taxonomy" id="1635080"/>
    <lineage>
        <taxon>Eukaryota</taxon>
        <taxon>Fungi</taxon>
        <taxon>Dikarya</taxon>
        <taxon>Ascomycota</taxon>
        <taxon>Pezizomycotina</taxon>
        <taxon>Eurotiomycetes</taxon>
        <taxon>Chaetothyriomycetidae</taxon>
        <taxon>Chaetothyriales</taxon>
        <taxon>Trichomeriaceae</taxon>
        <taxon>Knufia</taxon>
    </lineage>
</organism>
<feature type="transmembrane region" description="Helical" evidence="9">
    <location>
        <begin position="398"/>
        <end position="418"/>
    </location>
</feature>
<feature type="compositionally biased region" description="Basic and acidic residues" evidence="8">
    <location>
        <begin position="82"/>
        <end position="105"/>
    </location>
</feature>
<evidence type="ECO:0000313" key="10">
    <source>
        <dbReference type="EMBL" id="KAK5944835.1"/>
    </source>
</evidence>
<comment type="subcellular location">
    <subcellularLocation>
        <location evidence="2">Membrane</location>
    </subcellularLocation>
    <subcellularLocation>
        <location evidence="1">Mitochondrion</location>
    </subcellularLocation>
</comment>
<dbReference type="Gene3D" id="1.20.5.340">
    <property type="match status" value="1"/>
</dbReference>
<evidence type="ECO:0000256" key="2">
    <source>
        <dbReference type="ARBA" id="ARBA00004370"/>
    </source>
</evidence>
<evidence type="ECO:0000256" key="7">
    <source>
        <dbReference type="ARBA" id="ARBA00023136"/>
    </source>
</evidence>
<dbReference type="Pfam" id="PF07798">
    <property type="entry name" value="CCDC90-like"/>
    <property type="match status" value="1"/>
</dbReference>
<evidence type="ECO:0000256" key="6">
    <source>
        <dbReference type="ARBA" id="ARBA00023128"/>
    </source>
</evidence>